<evidence type="ECO:0000313" key="2">
    <source>
        <dbReference type="EMBL" id="MCM2370654.1"/>
    </source>
</evidence>
<feature type="compositionally biased region" description="Basic and acidic residues" evidence="1">
    <location>
        <begin position="74"/>
        <end position="91"/>
    </location>
</feature>
<dbReference type="Pfam" id="PF10985">
    <property type="entry name" value="DUF2805"/>
    <property type="match status" value="1"/>
</dbReference>
<comment type="caution">
    <text evidence="2">The sequence shown here is derived from an EMBL/GenBank/DDBJ whole genome shotgun (WGS) entry which is preliminary data.</text>
</comment>
<protein>
    <submittedName>
        <fullName evidence="2">TIGR03643 family protein</fullName>
    </submittedName>
</protein>
<dbReference type="NCBIfam" id="TIGR03643">
    <property type="entry name" value="TIGR03643 family protein"/>
    <property type="match status" value="1"/>
</dbReference>
<reference evidence="2 3" key="1">
    <citation type="journal article" date="2022" name="Syst. Appl. Microbiol.">
        <title>Rhodopirellula aestuarii sp. nov., a novel member of the genus Rhodopirellula isolated from brackish sediments collected in the Tagus River estuary, Portugal.</title>
        <authorList>
            <person name="Vitorino I.R."/>
            <person name="Klimek D."/>
            <person name="Calusinska M."/>
            <person name="Lobo-da-Cunha A."/>
            <person name="Vasconcelos V."/>
            <person name="Lage O.M."/>
        </authorList>
    </citation>
    <scope>NUCLEOTIDE SEQUENCE [LARGE SCALE GENOMIC DNA]</scope>
    <source>
        <strain evidence="2 3">ICT_H3.1</strain>
    </source>
</reference>
<evidence type="ECO:0000256" key="1">
    <source>
        <dbReference type="SAM" id="MobiDB-lite"/>
    </source>
</evidence>
<keyword evidence="3" id="KW-1185">Reference proteome</keyword>
<dbReference type="EMBL" id="JAMQBK010000024">
    <property type="protein sequence ID" value="MCM2370654.1"/>
    <property type="molecule type" value="Genomic_DNA"/>
</dbReference>
<feature type="region of interest" description="Disordered" evidence="1">
    <location>
        <begin position="64"/>
        <end position="99"/>
    </location>
</feature>
<evidence type="ECO:0000313" key="3">
    <source>
        <dbReference type="Proteomes" id="UP001202961"/>
    </source>
</evidence>
<dbReference type="InterPro" id="IPR019882">
    <property type="entry name" value="CHP03643"/>
</dbReference>
<proteinExistence type="predicted"/>
<sequence length="99" mass="11523">MSNNKEIGIPRPKGELTRGQIDRVIMMAWEDRTSFDAIRDQFGLTPGDVIKMMRSEMTANSFKMWRKRTQGRTTKHEAKFAETDAGDEQRRFRAKSQRG</sequence>
<gene>
    <name evidence="2" type="ORF">NB063_08555</name>
</gene>
<name>A0ABT0U184_9BACT</name>
<dbReference type="Proteomes" id="UP001202961">
    <property type="component" value="Unassembled WGS sequence"/>
</dbReference>
<accession>A0ABT0U184</accession>
<dbReference type="RefSeq" id="WP_250928321.1">
    <property type="nucleotide sequence ID" value="NZ_JAMQBK010000024.1"/>
</dbReference>
<organism evidence="2 3">
    <name type="scientific">Aporhodopirellula aestuarii</name>
    <dbReference type="NCBI Taxonomy" id="2950107"/>
    <lineage>
        <taxon>Bacteria</taxon>
        <taxon>Pseudomonadati</taxon>
        <taxon>Planctomycetota</taxon>
        <taxon>Planctomycetia</taxon>
        <taxon>Pirellulales</taxon>
        <taxon>Pirellulaceae</taxon>
        <taxon>Aporhodopirellula</taxon>
    </lineage>
</organism>